<dbReference type="PROSITE" id="PS00198">
    <property type="entry name" value="4FE4S_FER_1"/>
    <property type="match status" value="2"/>
</dbReference>
<reference evidence="6 7" key="2">
    <citation type="journal article" date="2011" name="ISME J.">
        <title>RNA-seq reveals cooperative metabolic interactions between two termite-gut spirochete species in co-culture.</title>
        <authorList>
            <person name="Rosenthal A.Z."/>
            <person name="Matson E.G."/>
            <person name="Eldar A."/>
            <person name="Leadbetter J.R."/>
        </authorList>
    </citation>
    <scope>NUCLEOTIDE SEQUENCE [LARGE SCALE GENOMIC DNA]</scope>
    <source>
        <strain evidence="7">ATCC BAA-887 / DSM 12427 / ZAS-2</strain>
    </source>
</reference>
<feature type="domain" description="4Fe-4S ferredoxin-type" evidence="5">
    <location>
        <begin position="209"/>
        <end position="234"/>
    </location>
</feature>
<dbReference type="InterPro" id="IPR050157">
    <property type="entry name" value="PSI_iron-sulfur_center"/>
</dbReference>
<evidence type="ECO:0000256" key="1">
    <source>
        <dbReference type="ARBA" id="ARBA00022485"/>
    </source>
</evidence>
<keyword evidence="2" id="KW-0479">Metal-binding</keyword>
<dbReference type="InterPro" id="IPR029039">
    <property type="entry name" value="Flavoprotein-like_sf"/>
</dbReference>
<keyword evidence="3" id="KW-0408">Iron</keyword>
<evidence type="ECO:0000256" key="3">
    <source>
        <dbReference type="ARBA" id="ARBA00023004"/>
    </source>
</evidence>
<sequence length="254" mass="27760">MTKIYYFSGTGNTYWSAKKLAGLIGDAAIFSISREIQQPEICIEADAAVFLFPAYAYGIPGMVSRFLKKADIRADYLAAAVTYGTSQGGALADVRRILAKKTLTLNYAALIPSVENYIPIFGVQEKRVQDKRIAMQTAATAQTAQAIIARESNSISTFRPISKMISALFLFARPLLVRGFRLTAACTACGLCARVCPSGAIRMTVEGPVFQKNCEQCQACLNFCPSRAISYKRLKPDTERYHHPEVTVGEMGGD</sequence>
<dbReference type="InterPro" id="IPR047964">
    <property type="entry name" value="EFR1-like"/>
</dbReference>
<dbReference type="STRING" id="545694.TREPR_1013"/>
<organism evidence="6 7">
    <name type="scientific">Treponema primitia (strain ATCC BAA-887 / DSM 12427 / ZAS-2)</name>
    <dbReference type="NCBI Taxonomy" id="545694"/>
    <lineage>
        <taxon>Bacteria</taxon>
        <taxon>Pseudomonadati</taxon>
        <taxon>Spirochaetota</taxon>
        <taxon>Spirochaetia</taxon>
        <taxon>Spirochaetales</taxon>
        <taxon>Treponemataceae</taxon>
        <taxon>Treponema</taxon>
    </lineage>
</organism>
<dbReference type="SUPFAM" id="SSF54862">
    <property type="entry name" value="4Fe-4S ferredoxins"/>
    <property type="match status" value="1"/>
</dbReference>
<dbReference type="PANTHER" id="PTHR24960">
    <property type="entry name" value="PHOTOSYSTEM I IRON-SULFUR CENTER-RELATED"/>
    <property type="match status" value="1"/>
</dbReference>
<dbReference type="GO" id="GO:0046872">
    <property type="term" value="F:metal ion binding"/>
    <property type="evidence" value="ECO:0007669"/>
    <property type="project" value="UniProtKB-KW"/>
</dbReference>
<dbReference type="eggNOG" id="COG4231">
    <property type="taxonomic scope" value="Bacteria"/>
</dbReference>
<dbReference type="PROSITE" id="PS51379">
    <property type="entry name" value="4FE4S_FER_2"/>
    <property type="match status" value="2"/>
</dbReference>
<dbReference type="Gene3D" id="3.40.50.360">
    <property type="match status" value="1"/>
</dbReference>
<evidence type="ECO:0000256" key="2">
    <source>
        <dbReference type="ARBA" id="ARBA00022723"/>
    </source>
</evidence>
<dbReference type="AlphaFoldDB" id="F5YHR2"/>
<dbReference type="RefSeq" id="WP_015709051.1">
    <property type="nucleotide sequence ID" value="NC_015578.1"/>
</dbReference>
<dbReference type="NCBIfam" id="NF038196">
    <property type="entry name" value="ferrodoxin_EFR1"/>
    <property type="match status" value="1"/>
</dbReference>
<dbReference type="PANTHER" id="PTHR24960:SF79">
    <property type="entry name" value="PHOTOSYSTEM I IRON-SULFUR CENTER"/>
    <property type="match status" value="1"/>
</dbReference>
<keyword evidence="4" id="KW-0411">Iron-sulfur</keyword>
<dbReference type="Proteomes" id="UP000009223">
    <property type="component" value="Chromosome"/>
</dbReference>
<keyword evidence="7" id="KW-1185">Reference proteome</keyword>
<feature type="domain" description="4Fe-4S ferredoxin-type" evidence="5">
    <location>
        <begin position="177"/>
        <end position="206"/>
    </location>
</feature>
<dbReference type="InterPro" id="IPR017896">
    <property type="entry name" value="4Fe4S_Fe-S-bd"/>
</dbReference>
<dbReference type="Pfam" id="PF12838">
    <property type="entry name" value="Fer4_7"/>
    <property type="match status" value="1"/>
</dbReference>
<protein>
    <submittedName>
        <fullName evidence="6">Putative 4Fe-4S ferredoxin, iron-sulfur binding domain protein</fullName>
    </submittedName>
</protein>
<dbReference type="SUPFAM" id="SSF52218">
    <property type="entry name" value="Flavoproteins"/>
    <property type="match status" value="1"/>
</dbReference>
<dbReference type="EMBL" id="CP001843">
    <property type="protein sequence ID" value="AEF85325.1"/>
    <property type="molecule type" value="Genomic_DNA"/>
</dbReference>
<dbReference type="InterPro" id="IPR017900">
    <property type="entry name" value="4Fe4S_Fe_S_CS"/>
</dbReference>
<dbReference type="KEGG" id="tpi:TREPR_1013"/>
<dbReference type="HOGENOM" id="CLU_068049_0_0_12"/>
<evidence type="ECO:0000313" key="6">
    <source>
        <dbReference type="EMBL" id="AEF85325.1"/>
    </source>
</evidence>
<accession>F5YHR2</accession>
<dbReference type="OrthoDB" id="9761899at2"/>
<keyword evidence="1" id="KW-0004">4Fe-4S</keyword>
<reference evidence="7" key="1">
    <citation type="submission" date="2009-12" db="EMBL/GenBank/DDBJ databases">
        <title>Complete sequence of Treponema primitia strain ZAS-2.</title>
        <authorList>
            <person name="Tetu S.G."/>
            <person name="Matson E."/>
            <person name="Ren Q."/>
            <person name="Seshadri R."/>
            <person name="Elbourne L."/>
            <person name="Hassan K.A."/>
            <person name="Durkin A."/>
            <person name="Radune D."/>
            <person name="Mohamoud Y."/>
            <person name="Shay R."/>
            <person name="Jin S."/>
            <person name="Zhang X."/>
            <person name="Lucey K."/>
            <person name="Ballor N.R."/>
            <person name="Ottesen E."/>
            <person name="Rosenthal R."/>
            <person name="Allen A."/>
            <person name="Leadbetter J.R."/>
            <person name="Paulsen I.T."/>
        </authorList>
    </citation>
    <scope>NUCLEOTIDE SEQUENCE [LARGE SCALE GENOMIC DNA]</scope>
    <source>
        <strain evidence="7">ATCC BAA-887 / DSM 12427 / ZAS-2</strain>
    </source>
</reference>
<proteinExistence type="predicted"/>
<name>F5YHR2_TREPZ</name>
<evidence type="ECO:0000259" key="5">
    <source>
        <dbReference type="PROSITE" id="PS51379"/>
    </source>
</evidence>
<dbReference type="Gene3D" id="3.30.70.20">
    <property type="match status" value="1"/>
</dbReference>
<evidence type="ECO:0000313" key="7">
    <source>
        <dbReference type="Proteomes" id="UP000009223"/>
    </source>
</evidence>
<dbReference type="GO" id="GO:0051539">
    <property type="term" value="F:4 iron, 4 sulfur cluster binding"/>
    <property type="evidence" value="ECO:0007669"/>
    <property type="project" value="UniProtKB-KW"/>
</dbReference>
<evidence type="ECO:0000256" key="4">
    <source>
        <dbReference type="ARBA" id="ARBA00023014"/>
    </source>
</evidence>
<gene>
    <name evidence="6" type="ordered locus">TREPR_1013</name>
</gene>